<feature type="transmembrane region" description="Helical" evidence="1">
    <location>
        <begin position="31"/>
        <end position="48"/>
    </location>
</feature>
<gene>
    <name evidence="2" type="ORF">COI93_03795</name>
</gene>
<dbReference type="EMBL" id="NUWN01000013">
    <property type="protein sequence ID" value="PFK46654.1"/>
    <property type="molecule type" value="Genomic_DNA"/>
</dbReference>
<comment type="caution">
    <text evidence="2">The sequence shown here is derived from an EMBL/GenBank/DDBJ whole genome shotgun (WGS) entry which is preliminary data.</text>
</comment>
<reference evidence="2 3" key="1">
    <citation type="submission" date="2017-09" db="EMBL/GenBank/DDBJ databases">
        <title>Large-scale bioinformatics analysis of Bacillus genomes uncovers conserved roles of natural products in bacterial physiology.</title>
        <authorList>
            <consortium name="Agbiome Team Llc"/>
            <person name="Bleich R.M."/>
            <person name="Grubbs K.J."/>
            <person name="Santa Maria K.C."/>
            <person name="Allen S.E."/>
            <person name="Farag S."/>
            <person name="Shank E.A."/>
            <person name="Bowers A."/>
        </authorList>
    </citation>
    <scope>NUCLEOTIDE SEQUENCE [LARGE SCALE GENOMIC DNA]</scope>
    <source>
        <strain evidence="2 3">AFS083043</strain>
    </source>
</reference>
<protein>
    <recommendedName>
        <fullName evidence="4">Group-specific protein</fullName>
    </recommendedName>
</protein>
<evidence type="ECO:0000313" key="2">
    <source>
        <dbReference type="EMBL" id="PFK46654.1"/>
    </source>
</evidence>
<evidence type="ECO:0000313" key="3">
    <source>
        <dbReference type="Proteomes" id="UP000242656"/>
    </source>
</evidence>
<accession>A0A2B0MUT7</accession>
<name>A0A2B0MUT7_BACCE</name>
<dbReference type="Proteomes" id="UP000242656">
    <property type="component" value="Unassembled WGS sequence"/>
</dbReference>
<proteinExistence type="predicted"/>
<organism evidence="2 3">
    <name type="scientific">Bacillus cereus</name>
    <dbReference type="NCBI Taxonomy" id="1396"/>
    <lineage>
        <taxon>Bacteria</taxon>
        <taxon>Bacillati</taxon>
        <taxon>Bacillota</taxon>
        <taxon>Bacilli</taxon>
        <taxon>Bacillales</taxon>
        <taxon>Bacillaceae</taxon>
        <taxon>Bacillus</taxon>
        <taxon>Bacillus cereus group</taxon>
    </lineage>
</organism>
<evidence type="ECO:0000256" key="1">
    <source>
        <dbReference type="SAM" id="Phobius"/>
    </source>
</evidence>
<dbReference type="AlphaFoldDB" id="A0A2B0MUT7"/>
<keyword evidence="1" id="KW-1133">Transmembrane helix</keyword>
<sequence>MKKTHIFFLLFCICLSFFLYILSLLQAFPKMIAFPLLFVVIVISLSYFNHRKRFKGF</sequence>
<feature type="transmembrane region" description="Helical" evidence="1">
    <location>
        <begin position="7"/>
        <end position="25"/>
    </location>
</feature>
<keyword evidence="1" id="KW-0812">Transmembrane</keyword>
<keyword evidence="1" id="KW-0472">Membrane</keyword>
<evidence type="ECO:0008006" key="4">
    <source>
        <dbReference type="Google" id="ProtNLM"/>
    </source>
</evidence>